<dbReference type="PANTHER" id="PTHR21496">
    <property type="entry name" value="FERREDOXIN-RELATED"/>
    <property type="match status" value="1"/>
</dbReference>
<gene>
    <name evidence="8" type="ORF">AHMF7605_26385</name>
</gene>
<dbReference type="RefSeq" id="WP_106932948.1">
    <property type="nucleotide sequence ID" value="NZ_PYFT01000001.1"/>
</dbReference>
<keyword evidence="4" id="KW-0411">Iron-sulfur</keyword>
<keyword evidence="1" id="KW-0001">2Fe-2S</keyword>
<comment type="similarity">
    <text evidence="6">Belongs to the bacterial ring-hydroxylating dioxygenase ferredoxin component family.</text>
</comment>
<proteinExistence type="inferred from homology"/>
<reference evidence="8 9" key="1">
    <citation type="submission" date="2018-03" db="EMBL/GenBank/DDBJ databases">
        <title>Adhaeribacter sp. HMF7605 Genome sequencing and assembly.</title>
        <authorList>
            <person name="Kang H."/>
            <person name="Kang J."/>
            <person name="Cha I."/>
            <person name="Kim H."/>
            <person name="Joh K."/>
        </authorList>
    </citation>
    <scope>NUCLEOTIDE SEQUENCE [LARGE SCALE GENOMIC DNA]</scope>
    <source>
        <strain evidence="8 9">HMF7605</strain>
    </source>
</reference>
<evidence type="ECO:0000256" key="1">
    <source>
        <dbReference type="ARBA" id="ARBA00022714"/>
    </source>
</evidence>
<comment type="cofactor">
    <cofactor evidence="5">
        <name>[2Fe-2S] cluster</name>
        <dbReference type="ChEBI" id="CHEBI:190135"/>
    </cofactor>
</comment>
<keyword evidence="9" id="KW-1185">Reference proteome</keyword>
<dbReference type="SUPFAM" id="SSF50022">
    <property type="entry name" value="ISP domain"/>
    <property type="match status" value="1"/>
</dbReference>
<sequence length="114" mass="12777">MPEFSPTRQHKLFDSIAAAEQSLPLGKPQKLWVTGRAEAICLVRTRKGIFAVSDVCPHLGESLSKGTTNYLNEVVCPWHSYRFSLLNGQECTNRTSNLKTFPVKVQPDGIYLQL</sequence>
<dbReference type="AlphaFoldDB" id="A0A2T2YMN6"/>
<feature type="domain" description="Rieske" evidence="7">
    <location>
        <begin position="15"/>
        <end position="112"/>
    </location>
</feature>
<evidence type="ECO:0000256" key="2">
    <source>
        <dbReference type="ARBA" id="ARBA00022723"/>
    </source>
</evidence>
<evidence type="ECO:0000313" key="9">
    <source>
        <dbReference type="Proteomes" id="UP000240357"/>
    </source>
</evidence>
<evidence type="ECO:0000256" key="3">
    <source>
        <dbReference type="ARBA" id="ARBA00023004"/>
    </source>
</evidence>
<dbReference type="InterPro" id="IPR017941">
    <property type="entry name" value="Rieske_2Fe-2S"/>
</dbReference>
<dbReference type="PANTHER" id="PTHR21496:SF0">
    <property type="entry name" value="RIESKE DOMAIN-CONTAINING PROTEIN"/>
    <property type="match status" value="1"/>
</dbReference>
<dbReference type="EMBL" id="PYFT01000001">
    <property type="protein sequence ID" value="PSR56772.1"/>
    <property type="molecule type" value="Genomic_DNA"/>
</dbReference>
<dbReference type="CDD" id="cd03467">
    <property type="entry name" value="Rieske"/>
    <property type="match status" value="1"/>
</dbReference>
<evidence type="ECO:0000256" key="5">
    <source>
        <dbReference type="ARBA" id="ARBA00034078"/>
    </source>
</evidence>
<evidence type="ECO:0000313" key="8">
    <source>
        <dbReference type="EMBL" id="PSR56772.1"/>
    </source>
</evidence>
<dbReference type="PROSITE" id="PS51296">
    <property type="entry name" value="RIESKE"/>
    <property type="match status" value="1"/>
</dbReference>
<evidence type="ECO:0000259" key="7">
    <source>
        <dbReference type="PROSITE" id="PS51296"/>
    </source>
</evidence>
<dbReference type="Pfam" id="PF00355">
    <property type="entry name" value="Rieske"/>
    <property type="match status" value="1"/>
</dbReference>
<dbReference type="GO" id="GO:0051537">
    <property type="term" value="F:2 iron, 2 sulfur cluster binding"/>
    <property type="evidence" value="ECO:0007669"/>
    <property type="project" value="UniProtKB-KW"/>
</dbReference>
<dbReference type="Proteomes" id="UP000240357">
    <property type="component" value="Unassembled WGS sequence"/>
</dbReference>
<comment type="caution">
    <text evidence="8">The sequence shown here is derived from an EMBL/GenBank/DDBJ whole genome shotgun (WGS) entry which is preliminary data.</text>
</comment>
<accession>A0A2T2YMN6</accession>
<evidence type="ECO:0000256" key="4">
    <source>
        <dbReference type="ARBA" id="ARBA00023014"/>
    </source>
</evidence>
<dbReference type="Gene3D" id="2.102.10.10">
    <property type="entry name" value="Rieske [2Fe-2S] iron-sulphur domain"/>
    <property type="match status" value="1"/>
</dbReference>
<name>A0A2T2YMN6_9BACT</name>
<dbReference type="InterPro" id="IPR036922">
    <property type="entry name" value="Rieske_2Fe-2S_sf"/>
</dbReference>
<organism evidence="8 9">
    <name type="scientific">Adhaeribacter arboris</name>
    <dbReference type="NCBI Taxonomy" id="2072846"/>
    <lineage>
        <taxon>Bacteria</taxon>
        <taxon>Pseudomonadati</taxon>
        <taxon>Bacteroidota</taxon>
        <taxon>Cytophagia</taxon>
        <taxon>Cytophagales</taxon>
        <taxon>Hymenobacteraceae</taxon>
        <taxon>Adhaeribacter</taxon>
    </lineage>
</organism>
<keyword evidence="2" id="KW-0479">Metal-binding</keyword>
<keyword evidence="3" id="KW-0408">Iron</keyword>
<dbReference type="GO" id="GO:0046872">
    <property type="term" value="F:metal ion binding"/>
    <property type="evidence" value="ECO:0007669"/>
    <property type="project" value="UniProtKB-KW"/>
</dbReference>
<protein>
    <submittedName>
        <fullName evidence="8">Rieske (2Fe-2S) protein</fullName>
    </submittedName>
</protein>
<evidence type="ECO:0000256" key="6">
    <source>
        <dbReference type="ARBA" id="ARBA00038001"/>
    </source>
</evidence>
<dbReference type="OrthoDB" id="593800at2"/>